<name>A0ABN9SJC0_9DINO</name>
<comment type="caution">
    <text evidence="2">The sequence shown here is derived from an EMBL/GenBank/DDBJ whole genome shotgun (WGS) entry which is preliminary data.</text>
</comment>
<dbReference type="SUPFAM" id="SSF50249">
    <property type="entry name" value="Nucleic acid-binding proteins"/>
    <property type="match status" value="1"/>
</dbReference>
<feature type="compositionally biased region" description="Low complexity" evidence="1">
    <location>
        <begin position="720"/>
        <end position="730"/>
    </location>
</feature>
<feature type="compositionally biased region" description="Basic and acidic residues" evidence="1">
    <location>
        <begin position="180"/>
        <end position="193"/>
    </location>
</feature>
<protein>
    <recommendedName>
        <fullName evidence="4">CSD domain-containing protein</fullName>
    </recommendedName>
</protein>
<keyword evidence="3" id="KW-1185">Reference proteome</keyword>
<feature type="compositionally biased region" description="Basic and acidic residues" evidence="1">
    <location>
        <begin position="508"/>
        <end position="517"/>
    </location>
</feature>
<feature type="compositionally biased region" description="Polar residues" evidence="1">
    <location>
        <begin position="595"/>
        <end position="605"/>
    </location>
</feature>
<gene>
    <name evidence="2" type="ORF">PCOR1329_LOCUS30065</name>
</gene>
<dbReference type="EMBL" id="CAUYUJ010011459">
    <property type="protein sequence ID" value="CAK0831811.1"/>
    <property type="molecule type" value="Genomic_DNA"/>
</dbReference>
<dbReference type="Proteomes" id="UP001189429">
    <property type="component" value="Unassembled WGS sequence"/>
</dbReference>
<feature type="region of interest" description="Disordered" evidence="1">
    <location>
        <begin position="178"/>
        <end position="238"/>
    </location>
</feature>
<dbReference type="InterPro" id="IPR012340">
    <property type="entry name" value="NA-bd_OB-fold"/>
</dbReference>
<evidence type="ECO:0008006" key="4">
    <source>
        <dbReference type="Google" id="ProtNLM"/>
    </source>
</evidence>
<sequence length="847" mass="89856">GTARARADRPGHCRAPPACGGGRAAGRRPRRDDAQWARGRTRRGRGAGRWSERGFGFITLTDGRRAYIHHSTMGGGNLEPGEKVVCLVAEDKQNTGKWAVTAIEREKDQQQQMGGSMGSGMGMMMPMMMPMGGMGGMGMSPMGMMGGMGGESKLATHCWMVLVPQGCLQPRHLAPCADQETGKERGGRLRELRSQPQPRRPLGSPRKLLRMQPRSAPSDMHRGPEQPGADDAASEAEGDGAAWAAMAHGQLLGAAAGRRRAAGRAQPGAADQAFDVVAEAPALAERAPGPWAAAFVYGESDDDGSPQGVDEGGVANIFLVQLMRGRAAHGAGDRLGTIALPLRTDNLHPLVADVSHGRIKVCKDDLKYHRDVLLSVLTSLDSRPPTSAYARAVFKLDEASGWKLGGANYSKDGGNLPFYADGEPYSSWSLLEGACLHAMIFYVYKLKGAHPISRDPDIAILKNACKPPRTRSKNQGGSGADDEENEFAEFAVEVIMIDEDGPDTPEPSESHPHDDKIPVAQPSTAPACDKIPAAQPDTTPACDDKIPAAQPNTAPACDDKIPAAQPDTAPACDDKIPAAQPSTAMACDDKIPESQPDTATASDAPSQPPRSPETPRSAVEVVPKADDISAVTIALKMKGPGMSQARAECIARGLLLGAMMPEPGDDSVVNRELQAIQTISSSDEEGEDAAPRAPFDRIATALCHSSPAAPETEEKEHFAHPAAHASSCARAPPPPKKPPNVGHWHDRTMGMFQVFNERHKDVLAILPEAAQPPDTPHGELSSTCKWNYAPDKTPLTLEVHMVKGFVRVVKPVMGTGFAQFGFSAYEGAGKAWEAAVKAAILKAASDE</sequence>
<feature type="compositionally biased region" description="Basic and acidic residues" evidence="1">
    <location>
        <begin position="1"/>
        <end position="11"/>
    </location>
</feature>
<reference evidence="2" key="1">
    <citation type="submission" date="2023-10" db="EMBL/GenBank/DDBJ databases">
        <authorList>
            <person name="Chen Y."/>
            <person name="Shah S."/>
            <person name="Dougan E. K."/>
            <person name="Thang M."/>
            <person name="Chan C."/>
        </authorList>
    </citation>
    <scope>NUCLEOTIDE SEQUENCE [LARGE SCALE GENOMIC DNA]</scope>
</reference>
<evidence type="ECO:0000313" key="3">
    <source>
        <dbReference type="Proteomes" id="UP001189429"/>
    </source>
</evidence>
<proteinExistence type="predicted"/>
<feature type="region of interest" description="Disordered" evidence="1">
    <location>
        <begin position="499"/>
        <end position="621"/>
    </location>
</feature>
<feature type="region of interest" description="Disordered" evidence="1">
    <location>
        <begin position="1"/>
        <end position="49"/>
    </location>
</feature>
<dbReference type="Gene3D" id="2.40.50.140">
    <property type="entry name" value="Nucleic acid-binding proteins"/>
    <property type="match status" value="1"/>
</dbReference>
<evidence type="ECO:0000256" key="1">
    <source>
        <dbReference type="SAM" id="MobiDB-lite"/>
    </source>
</evidence>
<feature type="non-terminal residue" evidence="2">
    <location>
        <position position="1"/>
    </location>
</feature>
<accession>A0ABN9SJC0</accession>
<evidence type="ECO:0000313" key="2">
    <source>
        <dbReference type="EMBL" id="CAK0831811.1"/>
    </source>
</evidence>
<organism evidence="2 3">
    <name type="scientific">Prorocentrum cordatum</name>
    <dbReference type="NCBI Taxonomy" id="2364126"/>
    <lineage>
        <taxon>Eukaryota</taxon>
        <taxon>Sar</taxon>
        <taxon>Alveolata</taxon>
        <taxon>Dinophyceae</taxon>
        <taxon>Prorocentrales</taxon>
        <taxon>Prorocentraceae</taxon>
        <taxon>Prorocentrum</taxon>
    </lineage>
</organism>
<feature type="region of interest" description="Disordered" evidence="1">
    <location>
        <begin position="707"/>
        <end position="744"/>
    </location>
</feature>